<gene>
    <name evidence="2" type="ORF">GOODEAATRI_005942</name>
</gene>
<name>A0ABV0PBQ8_9TELE</name>
<organism evidence="2 3">
    <name type="scientific">Goodea atripinnis</name>
    <dbReference type="NCBI Taxonomy" id="208336"/>
    <lineage>
        <taxon>Eukaryota</taxon>
        <taxon>Metazoa</taxon>
        <taxon>Chordata</taxon>
        <taxon>Craniata</taxon>
        <taxon>Vertebrata</taxon>
        <taxon>Euteleostomi</taxon>
        <taxon>Actinopterygii</taxon>
        <taxon>Neopterygii</taxon>
        <taxon>Teleostei</taxon>
        <taxon>Neoteleostei</taxon>
        <taxon>Acanthomorphata</taxon>
        <taxon>Ovalentaria</taxon>
        <taxon>Atherinomorphae</taxon>
        <taxon>Cyprinodontiformes</taxon>
        <taxon>Goodeidae</taxon>
        <taxon>Goodea</taxon>
    </lineage>
</organism>
<dbReference type="InterPro" id="IPR030791">
    <property type="entry name" value="Rotatin"/>
</dbReference>
<accession>A0ABV0PBQ8</accession>
<evidence type="ECO:0000256" key="1">
    <source>
        <dbReference type="SAM" id="MobiDB-lite"/>
    </source>
</evidence>
<keyword evidence="3" id="KW-1185">Reference proteome</keyword>
<dbReference type="Proteomes" id="UP001476798">
    <property type="component" value="Unassembled WGS sequence"/>
</dbReference>
<evidence type="ECO:0000313" key="2">
    <source>
        <dbReference type="EMBL" id="MEQ2180890.1"/>
    </source>
</evidence>
<dbReference type="PANTHER" id="PTHR31691:SF1">
    <property type="entry name" value="ROTATIN"/>
    <property type="match status" value="1"/>
</dbReference>
<sequence length="254" mass="27668">MLRDVGAVDFLSQLSPTIEPRLRAVIDGTLDQLFQLPELLPSHSAVYSHRACSTATTGVTNPVSQNSSFSHTQEVRGSQHSQASSPAAECSSRPSVVGRTGQRARGDAHMELLDLSVKDVLELQLQQLSVAQFAVATMQHAIPLLKTGGSLIIYYIPWQLFEYGLCFGIYALVKPGPLRPSAAGENLPERTAAAIFHLCLDSSLGSLLPSMQETAVAYLEQVNSDSHDIYRRVNRAALWMESTCNFVKEAQAEV</sequence>
<reference evidence="2 3" key="1">
    <citation type="submission" date="2021-06" db="EMBL/GenBank/DDBJ databases">
        <authorList>
            <person name="Palmer J.M."/>
        </authorList>
    </citation>
    <scope>NUCLEOTIDE SEQUENCE [LARGE SCALE GENOMIC DNA]</scope>
    <source>
        <strain evidence="2 3">GA_2019</strain>
        <tissue evidence="2">Muscle</tissue>
    </source>
</reference>
<dbReference type="EMBL" id="JAHRIO010070243">
    <property type="protein sequence ID" value="MEQ2180890.1"/>
    <property type="molecule type" value="Genomic_DNA"/>
</dbReference>
<dbReference type="PANTHER" id="PTHR31691">
    <property type="entry name" value="ROTATIN"/>
    <property type="match status" value="1"/>
</dbReference>
<proteinExistence type="predicted"/>
<evidence type="ECO:0000313" key="3">
    <source>
        <dbReference type="Proteomes" id="UP001476798"/>
    </source>
</evidence>
<feature type="compositionally biased region" description="Polar residues" evidence="1">
    <location>
        <begin position="57"/>
        <end position="85"/>
    </location>
</feature>
<comment type="caution">
    <text evidence="2">The sequence shown here is derived from an EMBL/GenBank/DDBJ whole genome shotgun (WGS) entry which is preliminary data.</text>
</comment>
<protein>
    <submittedName>
        <fullName evidence="2">Uncharacterized protein</fullName>
    </submittedName>
</protein>
<feature type="region of interest" description="Disordered" evidence="1">
    <location>
        <begin position="57"/>
        <end position="103"/>
    </location>
</feature>